<gene>
    <name evidence="1" type="ORF">BDV25DRAFT_150120</name>
</gene>
<evidence type="ECO:0000313" key="1">
    <source>
        <dbReference type="EMBL" id="KAE8153038.1"/>
    </source>
</evidence>
<sequence>MNVGSGGTYFPKKNPNAQAIMGRVVTPCRTCRGLVRACSLVPAASMRMRSTAVRRCDSERNRAVSGPLGVKMKASMASMIDTRPWIALALGSVARAEDQPRRNKYFAMYESCPRAGSWITLWQAVRQRHRWPTTRRYKCSSGTRVHVDDSYIRQHYTQSVQVRAVQ</sequence>
<keyword evidence="2" id="KW-1185">Reference proteome</keyword>
<protein>
    <submittedName>
        <fullName evidence="1">Uncharacterized protein</fullName>
    </submittedName>
</protein>
<accession>A0A5N6U382</accession>
<dbReference type="EMBL" id="ML742044">
    <property type="protein sequence ID" value="KAE8153038.1"/>
    <property type="molecule type" value="Genomic_DNA"/>
</dbReference>
<dbReference type="AlphaFoldDB" id="A0A5N6U382"/>
<organism evidence="1 2">
    <name type="scientific">Aspergillus avenaceus</name>
    <dbReference type="NCBI Taxonomy" id="36643"/>
    <lineage>
        <taxon>Eukaryota</taxon>
        <taxon>Fungi</taxon>
        <taxon>Dikarya</taxon>
        <taxon>Ascomycota</taxon>
        <taxon>Pezizomycotina</taxon>
        <taxon>Eurotiomycetes</taxon>
        <taxon>Eurotiomycetidae</taxon>
        <taxon>Eurotiales</taxon>
        <taxon>Aspergillaceae</taxon>
        <taxon>Aspergillus</taxon>
        <taxon>Aspergillus subgen. Circumdati</taxon>
    </lineage>
</organism>
<proteinExistence type="predicted"/>
<reference evidence="1 2" key="1">
    <citation type="submission" date="2019-04" db="EMBL/GenBank/DDBJ databases">
        <title>Friends and foes A comparative genomics study of 23 Aspergillus species from section Flavi.</title>
        <authorList>
            <consortium name="DOE Joint Genome Institute"/>
            <person name="Kjaerbolling I."/>
            <person name="Vesth T."/>
            <person name="Frisvad J.C."/>
            <person name="Nybo J.L."/>
            <person name="Theobald S."/>
            <person name="Kildgaard S."/>
            <person name="Isbrandt T."/>
            <person name="Kuo A."/>
            <person name="Sato A."/>
            <person name="Lyhne E.K."/>
            <person name="Kogle M.E."/>
            <person name="Wiebenga A."/>
            <person name="Kun R.S."/>
            <person name="Lubbers R.J."/>
            <person name="Makela M.R."/>
            <person name="Barry K."/>
            <person name="Chovatia M."/>
            <person name="Clum A."/>
            <person name="Daum C."/>
            <person name="Haridas S."/>
            <person name="He G."/>
            <person name="LaButti K."/>
            <person name="Lipzen A."/>
            <person name="Mondo S."/>
            <person name="Riley R."/>
            <person name="Salamov A."/>
            <person name="Simmons B.A."/>
            <person name="Magnuson J.K."/>
            <person name="Henrissat B."/>
            <person name="Mortensen U.H."/>
            <person name="Larsen T.O."/>
            <person name="Devries R.P."/>
            <person name="Grigoriev I.V."/>
            <person name="Machida M."/>
            <person name="Baker S.E."/>
            <person name="Andersen M.R."/>
        </authorList>
    </citation>
    <scope>NUCLEOTIDE SEQUENCE [LARGE SCALE GENOMIC DNA]</scope>
    <source>
        <strain evidence="1 2">IBT 18842</strain>
    </source>
</reference>
<dbReference type="Proteomes" id="UP000325780">
    <property type="component" value="Unassembled WGS sequence"/>
</dbReference>
<name>A0A5N6U382_ASPAV</name>
<evidence type="ECO:0000313" key="2">
    <source>
        <dbReference type="Proteomes" id="UP000325780"/>
    </source>
</evidence>